<evidence type="ECO:0000313" key="1">
    <source>
        <dbReference type="EMBL" id="PYF68490.1"/>
    </source>
</evidence>
<gene>
    <name evidence="1" type="ORF">B0O44_11277</name>
</gene>
<comment type="caution">
    <text evidence="1">The sequence shown here is derived from an EMBL/GenBank/DDBJ whole genome shotgun (WGS) entry which is preliminary data.</text>
</comment>
<proteinExistence type="predicted"/>
<name>A0A318U6L4_9SPHI</name>
<protein>
    <submittedName>
        <fullName evidence="1">Uncharacterized protein</fullName>
    </submittedName>
</protein>
<dbReference type="Proteomes" id="UP000248198">
    <property type="component" value="Unassembled WGS sequence"/>
</dbReference>
<keyword evidence="2" id="KW-1185">Reference proteome</keyword>
<organism evidence="1 2">
    <name type="scientific">Pedobacter nutrimenti</name>
    <dbReference type="NCBI Taxonomy" id="1241337"/>
    <lineage>
        <taxon>Bacteria</taxon>
        <taxon>Pseudomonadati</taxon>
        <taxon>Bacteroidota</taxon>
        <taxon>Sphingobacteriia</taxon>
        <taxon>Sphingobacteriales</taxon>
        <taxon>Sphingobacteriaceae</taxon>
        <taxon>Pedobacter</taxon>
    </lineage>
</organism>
<reference evidence="1 2" key="1">
    <citation type="submission" date="2018-06" db="EMBL/GenBank/DDBJ databases">
        <title>Genomic Encyclopedia of Archaeal and Bacterial Type Strains, Phase II (KMG-II): from individual species to whole genera.</title>
        <authorList>
            <person name="Goeker M."/>
        </authorList>
    </citation>
    <scope>NUCLEOTIDE SEQUENCE [LARGE SCALE GENOMIC DNA]</scope>
    <source>
        <strain evidence="1 2">DSM 27372</strain>
    </source>
</reference>
<dbReference type="EMBL" id="QKLU01000012">
    <property type="protein sequence ID" value="PYF68490.1"/>
    <property type="molecule type" value="Genomic_DNA"/>
</dbReference>
<sequence>MITQEENEHLAAIKIAYENDSNYYEGSLSGESFKIRMNKDHARNSFRNDDQYVHNLSLVSVNDQSCRVFRKIGNKFQWQIENITDWQDAEEQILEFFYAIAND</sequence>
<dbReference type="AlphaFoldDB" id="A0A318U6L4"/>
<dbReference type="RefSeq" id="WP_110834744.1">
    <property type="nucleotide sequence ID" value="NZ_QKLU01000012.1"/>
</dbReference>
<accession>A0A318U6L4</accession>
<evidence type="ECO:0000313" key="2">
    <source>
        <dbReference type="Proteomes" id="UP000248198"/>
    </source>
</evidence>